<proteinExistence type="inferred from homology"/>
<dbReference type="SUPFAM" id="SSF116734">
    <property type="entry name" value="DNA methylase specificity domain"/>
    <property type="match status" value="2"/>
</dbReference>
<evidence type="ECO:0000313" key="6">
    <source>
        <dbReference type="EMBL" id="UGS27808.1"/>
    </source>
</evidence>
<dbReference type="Gene3D" id="3.90.220.20">
    <property type="entry name" value="DNA methylase specificity domains"/>
    <property type="match status" value="2"/>
</dbReference>
<keyword evidence="2" id="KW-0680">Restriction system</keyword>
<feature type="domain" description="Type I restriction modification DNA specificity" evidence="5">
    <location>
        <begin position="212"/>
        <end position="366"/>
    </location>
</feature>
<dbReference type="CDD" id="cd17269">
    <property type="entry name" value="RMtype1_S_PluTORF4319P-TRD2-CR2_like"/>
    <property type="match status" value="1"/>
</dbReference>
<evidence type="ECO:0000256" key="1">
    <source>
        <dbReference type="ARBA" id="ARBA00010923"/>
    </source>
</evidence>
<dbReference type="PANTHER" id="PTHR43140:SF1">
    <property type="entry name" value="TYPE I RESTRICTION ENZYME ECOKI SPECIFICITY SUBUNIT"/>
    <property type="match status" value="1"/>
</dbReference>
<comment type="similarity">
    <text evidence="1">Belongs to the type-I restriction system S methylase family.</text>
</comment>
<dbReference type="Pfam" id="PF01420">
    <property type="entry name" value="Methylase_S"/>
    <property type="match status" value="2"/>
</dbReference>
<accession>A0ABY3RUR7</accession>
<evidence type="ECO:0000313" key="7">
    <source>
        <dbReference type="Proteomes" id="UP001199642"/>
    </source>
</evidence>
<keyword evidence="6" id="KW-0255">Endonuclease</keyword>
<dbReference type="EMBL" id="CP082781">
    <property type="protein sequence ID" value="UGS27808.1"/>
    <property type="molecule type" value="Genomic_DNA"/>
</dbReference>
<dbReference type="InterPro" id="IPR051212">
    <property type="entry name" value="Type-I_RE_S_subunit"/>
</dbReference>
<name>A0ABY3RUR7_9MICO</name>
<protein>
    <submittedName>
        <fullName evidence="6">Restriction endonuclease subunit S</fullName>
    </submittedName>
</protein>
<comment type="subunit">
    <text evidence="4">The methyltransferase is composed of M and S polypeptides.</text>
</comment>
<dbReference type="GO" id="GO:0004519">
    <property type="term" value="F:endonuclease activity"/>
    <property type="evidence" value="ECO:0007669"/>
    <property type="project" value="UniProtKB-KW"/>
</dbReference>
<feature type="domain" description="Type I restriction modification DNA specificity" evidence="5">
    <location>
        <begin position="13"/>
        <end position="189"/>
    </location>
</feature>
<keyword evidence="6" id="KW-0540">Nuclease</keyword>
<evidence type="ECO:0000256" key="2">
    <source>
        <dbReference type="ARBA" id="ARBA00022747"/>
    </source>
</evidence>
<dbReference type="PANTHER" id="PTHR43140">
    <property type="entry name" value="TYPE-1 RESTRICTION ENZYME ECOKI SPECIFICITY PROTEIN"/>
    <property type="match status" value="1"/>
</dbReference>
<organism evidence="6 7">
    <name type="scientific">Microbacterium resistens</name>
    <dbReference type="NCBI Taxonomy" id="156977"/>
    <lineage>
        <taxon>Bacteria</taxon>
        <taxon>Bacillati</taxon>
        <taxon>Actinomycetota</taxon>
        <taxon>Actinomycetes</taxon>
        <taxon>Micrococcales</taxon>
        <taxon>Microbacteriaceae</taxon>
        <taxon>Microbacterium</taxon>
    </lineage>
</organism>
<reference evidence="6 7" key="1">
    <citation type="submission" date="2023-01" db="EMBL/GenBank/DDBJ databases">
        <title>Characterization of estradiol degrading bacteria Microbacterium sp. MZT7 and reveal degrading genes through genome analysis.</title>
        <authorList>
            <person name="Hao P."/>
            <person name="Gao Y."/>
        </authorList>
    </citation>
    <scope>NUCLEOTIDE SEQUENCE [LARGE SCALE GENOMIC DNA]</scope>
    <source>
        <strain evidence="6 7">MZT7</strain>
    </source>
</reference>
<dbReference type="RefSeq" id="WP_231821089.1">
    <property type="nucleotide sequence ID" value="NZ_CP082781.1"/>
</dbReference>
<dbReference type="Proteomes" id="UP001199642">
    <property type="component" value="Chromosome"/>
</dbReference>
<sequence>MSHIDGLITELAPEGVEFKTLGDIGEFIRGNGLQKSDLTDEGAPAIHYGQVHTHYGVWAETTKSFTDPALAAKLRRANPGDLVIATTSEDDAAVAKATAWLGRGEVAVSGDAYIYRHTVDPRYVSYFFQSERFQEQKVRYITGTKVRRVSGDALAKIRIPVPPPEVQREIVRILDQFTQLEAELEAELEARRRQYEYYRSSLLAFGDEVDRAFLGDIATIGTGSHDTKDAVADGEYMFYARGREPLRLDSFDFDESAIITAGDGVGVGKVFHFATGQYALHQRAYRIVPNEGVDARYIYHYLVTDFARYLERNSVHASVTSLRRPMFLKYPVPLPPLDEQRRISSDLDKFDALVKDLSVGLPAELEARRKQYEYYRDKLLTFKEVV</sequence>
<evidence type="ECO:0000256" key="4">
    <source>
        <dbReference type="ARBA" id="ARBA00038652"/>
    </source>
</evidence>
<evidence type="ECO:0000259" key="5">
    <source>
        <dbReference type="Pfam" id="PF01420"/>
    </source>
</evidence>
<dbReference type="CDD" id="cd17268">
    <property type="entry name" value="RMtype1_S_Ara36733I_TRD1-CR1_like"/>
    <property type="match status" value="1"/>
</dbReference>
<gene>
    <name evidence="6" type="ORF">K8F61_06450</name>
</gene>
<keyword evidence="6" id="KW-0378">Hydrolase</keyword>
<keyword evidence="7" id="KW-1185">Reference proteome</keyword>
<keyword evidence="3" id="KW-0238">DNA-binding</keyword>
<dbReference type="InterPro" id="IPR044946">
    <property type="entry name" value="Restrct_endonuc_typeI_TRD_sf"/>
</dbReference>
<dbReference type="InterPro" id="IPR000055">
    <property type="entry name" value="Restrct_endonuc_typeI_TRD"/>
</dbReference>
<evidence type="ECO:0000256" key="3">
    <source>
        <dbReference type="ARBA" id="ARBA00023125"/>
    </source>
</evidence>